<evidence type="ECO:0000313" key="1">
    <source>
        <dbReference type="EMBL" id="BBH95458.1"/>
    </source>
</evidence>
<gene>
    <name evidence="1" type="ORF">KTA_36570</name>
</gene>
<name>A0A455T7N4_9CHLR</name>
<sequence length="47" mass="4981">MEGVAAAGLIRSGSGPLSLPRQYEEEVAICLSVCLEMVSPVLITRFS</sequence>
<reference evidence="1" key="1">
    <citation type="submission" date="2018-12" db="EMBL/GenBank/DDBJ databases">
        <title>Novel natural products biosynthetic potential of the class Ktedonobacteria.</title>
        <authorList>
            <person name="Zheng Y."/>
            <person name="Saitou A."/>
            <person name="Wang C.M."/>
            <person name="Toyoda A."/>
            <person name="Minakuchi Y."/>
            <person name="Sekiguchi Y."/>
            <person name="Ueda K."/>
            <person name="Takano H."/>
            <person name="Sakai Y."/>
            <person name="Yokota A."/>
            <person name="Yabe S."/>
        </authorList>
    </citation>
    <scope>NUCLEOTIDE SEQUENCE</scope>
    <source>
        <strain evidence="1">A3-2</strain>
    </source>
</reference>
<accession>A0A455T7N4</accession>
<proteinExistence type="predicted"/>
<dbReference type="AlphaFoldDB" id="A0A455T7N4"/>
<dbReference type="EMBL" id="AP019377">
    <property type="protein sequence ID" value="BBH95458.1"/>
    <property type="molecule type" value="Genomic_DNA"/>
</dbReference>
<protein>
    <submittedName>
        <fullName evidence="1">Uncharacterized protein</fullName>
    </submittedName>
</protein>
<organism evidence="1">
    <name type="scientific">Thermogemmatispora argillosa</name>
    <dbReference type="NCBI Taxonomy" id="2045280"/>
    <lineage>
        <taxon>Bacteria</taxon>
        <taxon>Bacillati</taxon>
        <taxon>Chloroflexota</taxon>
        <taxon>Ktedonobacteria</taxon>
        <taxon>Thermogemmatisporales</taxon>
        <taxon>Thermogemmatisporaceae</taxon>
        <taxon>Thermogemmatispora</taxon>
    </lineage>
</organism>